<evidence type="ECO:0000313" key="7">
    <source>
        <dbReference type="Proteomes" id="UP000694941"/>
    </source>
</evidence>
<organism evidence="7 9">
    <name type="scientific">Limulus polyphemus</name>
    <name type="common">Atlantic horseshoe crab</name>
    <dbReference type="NCBI Taxonomy" id="6850"/>
    <lineage>
        <taxon>Eukaryota</taxon>
        <taxon>Metazoa</taxon>
        <taxon>Ecdysozoa</taxon>
        <taxon>Arthropoda</taxon>
        <taxon>Chelicerata</taxon>
        <taxon>Merostomata</taxon>
        <taxon>Xiphosura</taxon>
        <taxon>Limulidae</taxon>
        <taxon>Limulus</taxon>
    </lineage>
</organism>
<dbReference type="Proteomes" id="UP000694941">
    <property type="component" value="Unplaced"/>
</dbReference>
<proteinExistence type="predicted"/>
<gene>
    <name evidence="8 9" type="primary">LOC106460672</name>
</gene>
<keyword evidence="7" id="KW-1185">Reference proteome</keyword>
<dbReference type="PROSITE" id="PS50145">
    <property type="entry name" value="ZF_TRAF"/>
    <property type="match status" value="1"/>
</dbReference>
<accession>A0ABM1SHN7</accession>
<dbReference type="InterPro" id="IPR051986">
    <property type="entry name" value="Innate_Immune_Apopt_Reg"/>
</dbReference>
<feature type="zinc finger region" description="TRAF-type" evidence="4">
    <location>
        <begin position="70"/>
        <end position="102"/>
    </location>
</feature>
<feature type="region of interest" description="Disordered" evidence="5">
    <location>
        <begin position="648"/>
        <end position="699"/>
    </location>
</feature>
<keyword evidence="2 4" id="KW-0863">Zinc-finger</keyword>
<dbReference type="PANTHER" id="PTHR16295:SF10">
    <property type="entry name" value="EXPRESSED PROTEIN"/>
    <property type="match status" value="1"/>
</dbReference>
<dbReference type="InterPro" id="IPR013083">
    <property type="entry name" value="Znf_RING/FYVE/PHD"/>
</dbReference>
<feature type="region of interest" description="Disordered" evidence="5">
    <location>
        <begin position="189"/>
        <end position="220"/>
    </location>
</feature>
<dbReference type="GeneID" id="106460672"/>
<dbReference type="Pfam" id="PF23580">
    <property type="entry name" value="Znf_XAF1_N"/>
    <property type="match status" value="1"/>
</dbReference>
<name>A0ABM1SHN7_LIMPO</name>
<evidence type="ECO:0000256" key="1">
    <source>
        <dbReference type="ARBA" id="ARBA00022723"/>
    </source>
</evidence>
<evidence type="ECO:0000256" key="2">
    <source>
        <dbReference type="ARBA" id="ARBA00022771"/>
    </source>
</evidence>
<reference evidence="8 9" key="1">
    <citation type="submission" date="2025-05" db="UniProtKB">
        <authorList>
            <consortium name="RefSeq"/>
        </authorList>
    </citation>
    <scope>IDENTIFICATION</scope>
    <source>
        <tissue evidence="8 9">Muscle</tissue>
    </source>
</reference>
<feature type="domain" description="TRAF-type" evidence="6">
    <location>
        <begin position="70"/>
        <end position="102"/>
    </location>
</feature>
<sequence>MQEFVVSVIISKMADEDTKYCSNCKRDIAISNYVLHSAHCQRNITLCSKCHEPVPRNELESHCNDVHKTVMCSKCGEMMEKGKLEDHQKESCSKRNAACKYCELEGSLDDVREHETYCGSRTEPCPACGQYVMKKNKDIHAGNYCKQMLEEELLSHDTGTLNNCRSQVQEKAGNSGKPVVRRNKLRNVRENRSSNHPVGIVDKPPPSPAFSGSLSHSPETRDLENLDHLLACQLAEEELNKDKNYQKGLNVNFCEDYGNLLDDNKGENEPNDFVKGVLKESCLYHKKLIRTDLDHFLATELEEGKLIKNQQHPKHNINQQDNYNNLLEFDTFGDGDTLSQYSKKNQWYADEVVNQDTAKEVVSLPCEFCGQQISEDDLILHQSGCQIDQHNEQEVNTRVEQEEEQKTKNLFSRFEAYTSSKKEQYKKCDSDHSEIIPCEFCKDPFSLHEIERHQSVCNSNSLLPLLPDTLYPPASFLRGLDSESGTGVSEFLNSKHLTKVSTPLVNLNIRRNFDQNKITNKKIPVNSTTPCGEAVGSLVHVNGSGKKKKKTEGIANCDNERDGRWQSRHRQEGRREMNVERENIGRVRQTKLSNSYLQEMKANLNHVRIPNEDLLHVAGARPKGDKSSNTSENIFLEEKSQLVTRKVYRKPNTNDPQSSKQHEFMSHSVEDEEENLPRQQYPGQNYRAGFMGKTKVPDV</sequence>
<evidence type="ECO:0000256" key="5">
    <source>
        <dbReference type="SAM" id="MobiDB-lite"/>
    </source>
</evidence>
<evidence type="ECO:0000256" key="3">
    <source>
        <dbReference type="ARBA" id="ARBA00022833"/>
    </source>
</evidence>
<protein>
    <submittedName>
        <fullName evidence="8 9">TRAF-type zinc finger domain-containing protein 1-like isoform X1</fullName>
    </submittedName>
</protein>
<keyword evidence="3 4" id="KW-0862">Zinc</keyword>
<dbReference type="Pfam" id="PF21366">
    <property type="entry name" value="TRAFD1-XIAF1_ZnF"/>
    <property type="match status" value="1"/>
</dbReference>
<evidence type="ECO:0000256" key="4">
    <source>
        <dbReference type="PROSITE-ProRule" id="PRU00207"/>
    </source>
</evidence>
<evidence type="ECO:0000259" key="6">
    <source>
        <dbReference type="PROSITE" id="PS50145"/>
    </source>
</evidence>
<dbReference type="PANTHER" id="PTHR16295">
    <property type="entry name" value="TRAF-TYPE ZINC FINGER PROTEIN-RELATED"/>
    <property type="match status" value="1"/>
</dbReference>
<feature type="compositionally biased region" description="Basic and acidic residues" evidence="5">
    <location>
        <begin position="660"/>
        <end position="669"/>
    </location>
</feature>
<dbReference type="InterPro" id="IPR049439">
    <property type="entry name" value="TRAFD1-XIAF1_Znf"/>
</dbReference>
<dbReference type="Gene3D" id="3.30.40.10">
    <property type="entry name" value="Zinc/RING finger domain, C3HC4 (zinc finger)"/>
    <property type="match status" value="2"/>
</dbReference>
<dbReference type="RefSeq" id="XP_022243141.1">
    <property type="nucleotide sequence ID" value="XM_022387433.1"/>
</dbReference>
<keyword evidence="1 4" id="KW-0479">Metal-binding</keyword>
<evidence type="ECO:0000313" key="9">
    <source>
        <dbReference type="RefSeq" id="XP_022243142.1"/>
    </source>
</evidence>
<evidence type="ECO:0000313" key="8">
    <source>
        <dbReference type="RefSeq" id="XP_022243141.1"/>
    </source>
</evidence>
<dbReference type="InterPro" id="IPR001293">
    <property type="entry name" value="Znf_TRAF"/>
</dbReference>
<dbReference type="RefSeq" id="XP_022243142.1">
    <property type="nucleotide sequence ID" value="XM_022387434.1"/>
</dbReference>